<accession>A0A9W6CL29</accession>
<dbReference type="Proteomes" id="UP001245370">
    <property type="component" value="Unassembled WGS sequence"/>
</dbReference>
<protein>
    <recommendedName>
        <fullName evidence="5">Phasin domain-containing protein</fullName>
    </recommendedName>
</protein>
<dbReference type="EMBL" id="BSDO01000002">
    <property type="protein sequence ID" value="GLI21717.1"/>
    <property type="molecule type" value="Genomic_DNA"/>
</dbReference>
<reference evidence="1" key="1">
    <citation type="submission" date="2022-12" db="EMBL/GenBank/DDBJ databases">
        <title>Reference genome sequencing for broad-spectrum identification of bacterial and archaeal isolates by mass spectrometry.</title>
        <authorList>
            <person name="Sekiguchi Y."/>
            <person name="Tourlousse D.M."/>
        </authorList>
    </citation>
    <scope>NUCLEOTIDE SEQUENCE</scope>
    <source>
        <strain evidence="1">301</strain>
    </source>
</reference>
<reference evidence="2 4" key="2">
    <citation type="submission" date="2023-07" db="EMBL/GenBank/DDBJ databases">
        <title>Genomic Encyclopedia of Type Strains, Phase IV (KMG-IV): sequencing the most valuable type-strain genomes for metagenomic binning, comparative biology and taxonomic classification.</title>
        <authorList>
            <person name="Goeker M."/>
        </authorList>
    </citation>
    <scope>NUCLEOTIDE SEQUENCE [LARGE SCALE GENOMIC DNA]</scope>
    <source>
        <strain evidence="2 4">DSM 338</strain>
    </source>
</reference>
<evidence type="ECO:0008006" key="5">
    <source>
        <dbReference type="Google" id="ProtNLM"/>
    </source>
</evidence>
<dbReference type="AlphaFoldDB" id="A0A9W6CL29"/>
<comment type="caution">
    <text evidence="1">The sequence shown here is derived from an EMBL/GenBank/DDBJ whole genome shotgun (WGS) entry which is preliminary data.</text>
</comment>
<dbReference type="EMBL" id="JAVDPY010000001">
    <property type="protein sequence ID" value="MDR6332531.1"/>
    <property type="molecule type" value="Genomic_DNA"/>
</dbReference>
<evidence type="ECO:0000313" key="3">
    <source>
        <dbReference type="Proteomes" id="UP001144397"/>
    </source>
</evidence>
<dbReference type="GeneID" id="95762186"/>
<organism evidence="1 3">
    <name type="scientific">Xanthobacter flavus</name>
    <dbReference type="NCBI Taxonomy" id="281"/>
    <lineage>
        <taxon>Bacteria</taxon>
        <taxon>Pseudomonadati</taxon>
        <taxon>Pseudomonadota</taxon>
        <taxon>Alphaproteobacteria</taxon>
        <taxon>Hyphomicrobiales</taxon>
        <taxon>Xanthobacteraceae</taxon>
        <taxon>Xanthobacter</taxon>
    </lineage>
</organism>
<keyword evidence="4" id="KW-1185">Reference proteome</keyword>
<dbReference type="RefSeq" id="WP_281806556.1">
    <property type="nucleotide sequence ID" value="NZ_BSDO01000002.1"/>
</dbReference>
<name>A0A9W6CL29_XANFL</name>
<gene>
    <name evidence="2" type="ORF">GGQ86_000978</name>
    <name evidence="1" type="ORF">XFLAVUS301_13910</name>
</gene>
<evidence type="ECO:0000313" key="1">
    <source>
        <dbReference type="EMBL" id="GLI21717.1"/>
    </source>
</evidence>
<sequence>MNDSVMFQGLARALSPATPPMAWPVTAWKNLFFDCPVAVSTHLQQFVGRQVQEQVELLGQLSREQNPSAFVTREAAFLQQSALAWSTELVAVAEIVQTKLLNATQAEQPEDQPPFAKAA</sequence>
<evidence type="ECO:0000313" key="4">
    <source>
        <dbReference type="Proteomes" id="UP001245370"/>
    </source>
</evidence>
<evidence type="ECO:0000313" key="2">
    <source>
        <dbReference type="EMBL" id="MDR6332531.1"/>
    </source>
</evidence>
<dbReference type="Proteomes" id="UP001144397">
    <property type="component" value="Unassembled WGS sequence"/>
</dbReference>
<proteinExistence type="predicted"/>